<dbReference type="InterPro" id="IPR038765">
    <property type="entry name" value="Papain-like_cys_pep_sf"/>
</dbReference>
<dbReference type="SUPFAM" id="SSF54001">
    <property type="entry name" value="Cysteine proteinases"/>
    <property type="match status" value="1"/>
</dbReference>
<comment type="caution">
    <text evidence="2">The sequence shown here is derived from an EMBL/GenBank/DDBJ whole genome shotgun (WGS) entry which is preliminary data.</text>
</comment>
<protein>
    <submittedName>
        <fullName evidence="2">Transglutaminase superfamily protein</fullName>
    </submittedName>
</protein>
<keyword evidence="3" id="KW-1185">Reference proteome</keyword>
<dbReference type="OrthoDB" id="4461372at2"/>
<dbReference type="InterPro" id="IPR002931">
    <property type="entry name" value="Transglutaminase-like"/>
</dbReference>
<dbReference type="Pfam" id="PF01841">
    <property type="entry name" value="Transglut_core"/>
    <property type="match status" value="1"/>
</dbReference>
<sequence length="251" mass="27844">MTCLLLTPWWRRRTPGAASSDGSVRATRTLDHGSDEVTALVARARAAAGSPEPVMLLRVAHEIVGREVRPVYGVDERRPASRTLRDGRGSCSQRLAVLEAVARATGVPTRARGLLVDGRFWYPRFPRLVRAVPRHVVLAWPELYLDGRWLPVDEVLGADAGVAEPFTNDGPETLFDAVARTRVAWDAPTCLDGACDLTEHVVRELGRYMSRDELFARHGQTLCWVARRLGDPVLRRWSPVTVTAVGGRRPR</sequence>
<dbReference type="EMBL" id="PGTZ01000007">
    <property type="protein sequence ID" value="PJI93973.1"/>
    <property type="molecule type" value="Genomic_DNA"/>
</dbReference>
<evidence type="ECO:0000259" key="1">
    <source>
        <dbReference type="Pfam" id="PF01841"/>
    </source>
</evidence>
<reference evidence="2 3" key="1">
    <citation type="submission" date="2017-11" db="EMBL/GenBank/DDBJ databases">
        <title>Genomic Encyclopedia of Archaeal and Bacterial Type Strains, Phase II (KMG-II): From Individual Species to Whole Genera.</title>
        <authorList>
            <person name="Goeker M."/>
        </authorList>
    </citation>
    <scope>NUCLEOTIDE SEQUENCE [LARGE SCALE GENOMIC DNA]</scope>
    <source>
        <strain evidence="2 3">DSM 22413</strain>
    </source>
</reference>
<evidence type="ECO:0000313" key="3">
    <source>
        <dbReference type="Proteomes" id="UP000231586"/>
    </source>
</evidence>
<name>A0A2M8WSR7_9MICO</name>
<gene>
    <name evidence="2" type="ORF">CLV34_1454</name>
</gene>
<accession>A0A2M8WSR7</accession>
<organism evidence="2 3">
    <name type="scientific">Luteimicrobium subarcticum</name>
    <dbReference type="NCBI Taxonomy" id="620910"/>
    <lineage>
        <taxon>Bacteria</taxon>
        <taxon>Bacillati</taxon>
        <taxon>Actinomycetota</taxon>
        <taxon>Actinomycetes</taxon>
        <taxon>Micrococcales</taxon>
        <taxon>Luteimicrobium</taxon>
    </lineage>
</organism>
<proteinExistence type="predicted"/>
<feature type="domain" description="Transglutaminase-like" evidence="1">
    <location>
        <begin position="75"/>
        <end position="153"/>
    </location>
</feature>
<dbReference type="Proteomes" id="UP000231586">
    <property type="component" value="Unassembled WGS sequence"/>
</dbReference>
<dbReference type="Gene3D" id="3.10.620.30">
    <property type="match status" value="1"/>
</dbReference>
<evidence type="ECO:0000313" key="2">
    <source>
        <dbReference type="EMBL" id="PJI93973.1"/>
    </source>
</evidence>
<dbReference type="AlphaFoldDB" id="A0A2M8WSR7"/>
<dbReference type="RefSeq" id="WP_100349581.1">
    <property type="nucleotide sequence ID" value="NZ_PGTZ01000007.1"/>
</dbReference>